<sequence length="419" mass="46848">MDIYIAVVQNSQGKTQTQKLMANSLTEAQNKLRSRGLMVKALNKYSKPSIKKSHRLNSHLYWQKLQDDFSHYFVRVTVQDKAIFSRQFATLVNSGVTIIKSLDIISPQCSNPKLKKALNQISTDIKTGINLSDSMKKHPDCFDNLYISMVQAGEAGGVLDDVLHRLAKLLEDLAKLQNQIKSALSYPIFVGCFAIAIALAMTIFIIPIFANIFKNMGVELPIITKILISFSQTLNSWVFLVIIALITMGLVAIQQYYKTNGGKLKIDWLFLKIPLLGKLMQKSFVAKFSRTFASLIRSGVPMITSLVIVKNTSGNQVIANAIDYARKDLEKGGMLSQSLNKSGVFPQMAIQMMIIGEETGELDEMLMKIADFYEHEVEQTIKSILSILEPIMIVLLGGMVATILLAMYLPMFRMFENIG</sequence>
<dbReference type="KEGG" id="ccur:IAR63_11300"/>
<dbReference type="InterPro" id="IPR018076">
    <property type="entry name" value="T2SS_GspF_dom"/>
</dbReference>
<evidence type="ECO:0000256" key="4">
    <source>
        <dbReference type="ARBA" id="ARBA00022475"/>
    </source>
</evidence>
<dbReference type="InterPro" id="IPR003004">
    <property type="entry name" value="GspF/PilC"/>
</dbReference>
<keyword evidence="4" id="KW-1003">Cell membrane</keyword>
<dbReference type="Pfam" id="PF00482">
    <property type="entry name" value="T2SSF"/>
    <property type="match status" value="2"/>
</dbReference>
<keyword evidence="5" id="KW-0997">Cell inner membrane</keyword>
<comment type="similarity">
    <text evidence="2 9">Belongs to the GSP F family.</text>
</comment>
<dbReference type="GO" id="GO:0005886">
    <property type="term" value="C:plasma membrane"/>
    <property type="evidence" value="ECO:0007669"/>
    <property type="project" value="UniProtKB-SubCell"/>
</dbReference>
<dbReference type="AlphaFoldDB" id="A0A7H0EXI3"/>
<protein>
    <submittedName>
        <fullName evidence="13">Type II secretion system F family protein</fullName>
    </submittedName>
</protein>
<evidence type="ECO:0000256" key="11">
    <source>
        <dbReference type="SAM" id="Phobius"/>
    </source>
</evidence>
<organism evidence="13 14">
    <name type="scientific">Cylindrospermopsis curvispora GIHE-G1</name>
    <dbReference type="NCBI Taxonomy" id="2666332"/>
    <lineage>
        <taxon>Bacteria</taxon>
        <taxon>Bacillati</taxon>
        <taxon>Cyanobacteriota</taxon>
        <taxon>Cyanophyceae</taxon>
        <taxon>Nostocales</taxon>
        <taxon>Aphanizomenonaceae</taxon>
        <taxon>Cylindrospermopsis</taxon>
    </lineage>
</organism>
<evidence type="ECO:0000256" key="7">
    <source>
        <dbReference type="ARBA" id="ARBA00022989"/>
    </source>
</evidence>
<dbReference type="PANTHER" id="PTHR30012">
    <property type="entry name" value="GENERAL SECRETION PATHWAY PROTEIN"/>
    <property type="match status" value="1"/>
</dbReference>
<evidence type="ECO:0000256" key="8">
    <source>
        <dbReference type="ARBA" id="ARBA00023136"/>
    </source>
</evidence>
<dbReference type="InterPro" id="IPR042094">
    <property type="entry name" value="T2SS_GspF_sf"/>
</dbReference>
<dbReference type="Gene3D" id="1.20.81.30">
    <property type="entry name" value="Type II secretion system (T2SS), domain F"/>
    <property type="match status" value="2"/>
</dbReference>
<keyword evidence="14" id="KW-1185">Reference proteome</keyword>
<feature type="domain" description="Type II secretion system protein GspF" evidence="12">
    <location>
        <begin position="84"/>
        <end position="207"/>
    </location>
</feature>
<evidence type="ECO:0000313" key="13">
    <source>
        <dbReference type="EMBL" id="QNP28499.1"/>
    </source>
</evidence>
<evidence type="ECO:0000256" key="10">
    <source>
        <dbReference type="SAM" id="Coils"/>
    </source>
</evidence>
<evidence type="ECO:0000256" key="3">
    <source>
        <dbReference type="ARBA" id="ARBA00022448"/>
    </source>
</evidence>
<dbReference type="EMBL" id="CP060822">
    <property type="protein sequence ID" value="QNP28499.1"/>
    <property type="molecule type" value="Genomic_DNA"/>
</dbReference>
<feature type="domain" description="Type II secretion system protein GspF" evidence="12">
    <location>
        <begin position="288"/>
        <end position="410"/>
    </location>
</feature>
<keyword evidence="10" id="KW-0175">Coiled coil</keyword>
<keyword evidence="3 9" id="KW-0813">Transport</keyword>
<dbReference type="RefSeq" id="WP_187705344.1">
    <property type="nucleotide sequence ID" value="NZ_CP060822.1"/>
</dbReference>
<accession>A0A7H0EXI3</accession>
<evidence type="ECO:0000256" key="9">
    <source>
        <dbReference type="RuleBase" id="RU003923"/>
    </source>
</evidence>
<feature type="coiled-coil region" evidence="10">
    <location>
        <begin position="159"/>
        <end position="186"/>
    </location>
</feature>
<dbReference type="Proteomes" id="UP000516013">
    <property type="component" value="Chromosome"/>
</dbReference>
<reference evidence="13 14" key="1">
    <citation type="submission" date="2020-08" db="EMBL/GenBank/DDBJ databases">
        <title>Complete genome sequence of Raphidiopsis curvispora isolated from drinking water reservoir in South Korea.</title>
        <authorList>
            <person name="Jeong J."/>
        </authorList>
    </citation>
    <scope>NUCLEOTIDE SEQUENCE [LARGE SCALE GENOMIC DNA]</scope>
    <source>
        <strain evidence="13 14">GIHE-G1</strain>
    </source>
</reference>
<dbReference type="FunFam" id="1.20.81.30:FF:000001">
    <property type="entry name" value="Type II secretion system protein F"/>
    <property type="match status" value="2"/>
</dbReference>
<keyword evidence="7 11" id="KW-1133">Transmembrane helix</keyword>
<dbReference type="PRINTS" id="PR00812">
    <property type="entry name" value="BCTERIALGSPF"/>
</dbReference>
<feature type="transmembrane region" description="Helical" evidence="11">
    <location>
        <begin position="391"/>
        <end position="409"/>
    </location>
</feature>
<evidence type="ECO:0000313" key="14">
    <source>
        <dbReference type="Proteomes" id="UP000516013"/>
    </source>
</evidence>
<dbReference type="PANTHER" id="PTHR30012:SF0">
    <property type="entry name" value="TYPE II SECRETION SYSTEM PROTEIN F-RELATED"/>
    <property type="match status" value="1"/>
</dbReference>
<feature type="transmembrane region" description="Helical" evidence="11">
    <location>
        <begin position="237"/>
        <end position="257"/>
    </location>
</feature>
<evidence type="ECO:0000256" key="2">
    <source>
        <dbReference type="ARBA" id="ARBA00005745"/>
    </source>
</evidence>
<keyword evidence="6 9" id="KW-0812">Transmembrane</keyword>
<proteinExistence type="inferred from homology"/>
<comment type="subcellular location">
    <subcellularLocation>
        <location evidence="1">Cell inner membrane</location>
        <topology evidence="1">Multi-pass membrane protein</topology>
    </subcellularLocation>
    <subcellularLocation>
        <location evidence="9">Cell membrane</location>
        <topology evidence="9">Multi-pass membrane protein</topology>
    </subcellularLocation>
</comment>
<dbReference type="GO" id="GO:0009306">
    <property type="term" value="P:protein secretion"/>
    <property type="evidence" value="ECO:0007669"/>
    <property type="project" value="InterPro"/>
</dbReference>
<evidence type="ECO:0000259" key="12">
    <source>
        <dbReference type="Pfam" id="PF00482"/>
    </source>
</evidence>
<dbReference type="InterPro" id="IPR001992">
    <property type="entry name" value="T2SS_GspF/T4SS_PilC_CS"/>
</dbReference>
<evidence type="ECO:0000256" key="6">
    <source>
        <dbReference type="ARBA" id="ARBA00022692"/>
    </source>
</evidence>
<evidence type="ECO:0000256" key="5">
    <source>
        <dbReference type="ARBA" id="ARBA00022519"/>
    </source>
</evidence>
<name>A0A7H0EXI3_9CYAN</name>
<feature type="transmembrane region" description="Helical" evidence="11">
    <location>
        <begin position="184"/>
        <end position="210"/>
    </location>
</feature>
<evidence type="ECO:0000256" key="1">
    <source>
        <dbReference type="ARBA" id="ARBA00004429"/>
    </source>
</evidence>
<gene>
    <name evidence="13" type="ORF">IAR63_11300</name>
</gene>
<keyword evidence="8 11" id="KW-0472">Membrane</keyword>
<dbReference type="PROSITE" id="PS00874">
    <property type="entry name" value="T2SP_F"/>
    <property type="match status" value="1"/>
</dbReference>